<dbReference type="AlphaFoldDB" id="A0A1H2VBP2"/>
<accession>A0A1H2VBP2</accession>
<dbReference type="EMBL" id="FNNH01000020">
    <property type="protein sequence ID" value="SDW65344.1"/>
    <property type="molecule type" value="Genomic_DNA"/>
</dbReference>
<reference evidence="1 2" key="1">
    <citation type="submission" date="2016-10" db="EMBL/GenBank/DDBJ databases">
        <authorList>
            <person name="de Groot N.N."/>
        </authorList>
    </citation>
    <scope>NUCLEOTIDE SEQUENCE [LARGE SCALE GENOMIC DNA]</scope>
    <source>
        <strain evidence="1 2">Nm110</strain>
    </source>
</reference>
<gene>
    <name evidence="1" type="ORF">SAMN05421882_102047</name>
</gene>
<sequence>MKYAWIKQHQGEFTVLSMCRFLQVSQSAYYDWLHRIPSFREREDEQLSDILKKYLKKAGIHTAPAVSK</sequence>
<evidence type="ECO:0000313" key="1">
    <source>
        <dbReference type="EMBL" id="SDW65344.1"/>
    </source>
</evidence>
<evidence type="ECO:0000313" key="2">
    <source>
        <dbReference type="Proteomes" id="UP000183454"/>
    </source>
</evidence>
<organism evidence="1 2">
    <name type="scientific">Nitrosomonas communis</name>
    <dbReference type="NCBI Taxonomy" id="44574"/>
    <lineage>
        <taxon>Bacteria</taxon>
        <taxon>Pseudomonadati</taxon>
        <taxon>Pseudomonadota</taxon>
        <taxon>Betaproteobacteria</taxon>
        <taxon>Nitrosomonadales</taxon>
        <taxon>Nitrosomonadaceae</taxon>
        <taxon>Nitrosomonas</taxon>
    </lineage>
</organism>
<proteinExistence type="predicted"/>
<dbReference type="Proteomes" id="UP000183454">
    <property type="component" value="Unassembled WGS sequence"/>
</dbReference>
<name>A0A1H2VBP2_9PROT</name>
<protein>
    <submittedName>
        <fullName evidence="1">Putative transposase</fullName>
    </submittedName>
</protein>